<dbReference type="InterPro" id="IPR007024">
    <property type="entry name" value="BLUF_domain"/>
</dbReference>
<reference evidence="3" key="1">
    <citation type="submission" date="2018-04" db="EMBL/GenBank/DDBJ databases">
        <title>Complete genome of Antarctic heterotrophic bacterium Hymenobacter nivis.</title>
        <authorList>
            <person name="Terashima M."/>
        </authorList>
    </citation>
    <scope>NUCLEOTIDE SEQUENCE [LARGE SCALE GENOMIC DNA]</scope>
    <source>
        <strain evidence="3">NBRC 111535</strain>
    </source>
</reference>
<keyword evidence="3" id="KW-1185">Reference proteome</keyword>
<dbReference type="Gene3D" id="3.30.70.100">
    <property type="match status" value="1"/>
</dbReference>
<dbReference type="AlphaFoldDB" id="A0A2Z3GPK4"/>
<name>A0A2Z3GPK4_9BACT</name>
<dbReference type="EMBL" id="CP029145">
    <property type="protein sequence ID" value="AWM32915.1"/>
    <property type="molecule type" value="Genomic_DNA"/>
</dbReference>
<dbReference type="GO" id="GO:0009882">
    <property type="term" value="F:blue light photoreceptor activity"/>
    <property type="evidence" value="ECO:0007669"/>
    <property type="project" value="InterPro"/>
</dbReference>
<evidence type="ECO:0000313" key="2">
    <source>
        <dbReference type="EMBL" id="AWM32915.1"/>
    </source>
</evidence>
<gene>
    <name evidence="2" type="ORF">DDQ68_09065</name>
</gene>
<dbReference type="KEGG" id="hnv:DDQ68_09065"/>
<sequence length="90" mass="9829">MLEGAEATVHELYYGPIARDLRYRRLHVLADGPLTARTFPGWHMGFLHTSPASEVAIDGYLNPAGAGFLASHAPAASPVLLNLLHQFVHR</sequence>
<proteinExistence type="predicted"/>
<dbReference type="OrthoDB" id="1122028at2"/>
<organism evidence="2 3">
    <name type="scientific">Hymenobacter nivis</name>
    <dbReference type="NCBI Taxonomy" id="1850093"/>
    <lineage>
        <taxon>Bacteria</taxon>
        <taxon>Pseudomonadati</taxon>
        <taxon>Bacteroidota</taxon>
        <taxon>Cytophagia</taxon>
        <taxon>Cytophagales</taxon>
        <taxon>Hymenobacteraceae</taxon>
        <taxon>Hymenobacter</taxon>
    </lineage>
</organism>
<dbReference type="Pfam" id="PF04940">
    <property type="entry name" value="BLUF"/>
    <property type="match status" value="1"/>
</dbReference>
<accession>A0A2Z3GPK4</accession>
<dbReference type="SUPFAM" id="SSF54975">
    <property type="entry name" value="Acylphosphatase/BLUF domain-like"/>
    <property type="match status" value="1"/>
</dbReference>
<dbReference type="GO" id="GO:0071949">
    <property type="term" value="F:FAD binding"/>
    <property type="evidence" value="ECO:0007669"/>
    <property type="project" value="InterPro"/>
</dbReference>
<dbReference type="PROSITE" id="PS50925">
    <property type="entry name" value="BLUF"/>
    <property type="match status" value="1"/>
</dbReference>
<protein>
    <recommendedName>
        <fullName evidence="1">BLUF domain-containing protein</fullName>
    </recommendedName>
</protein>
<feature type="domain" description="BLUF" evidence="1">
    <location>
        <begin position="1"/>
        <end position="45"/>
    </location>
</feature>
<evidence type="ECO:0000259" key="1">
    <source>
        <dbReference type="PROSITE" id="PS50925"/>
    </source>
</evidence>
<dbReference type="Proteomes" id="UP000245999">
    <property type="component" value="Chromosome"/>
</dbReference>
<dbReference type="InterPro" id="IPR036046">
    <property type="entry name" value="Acylphosphatase-like_dom_sf"/>
</dbReference>
<evidence type="ECO:0000313" key="3">
    <source>
        <dbReference type="Proteomes" id="UP000245999"/>
    </source>
</evidence>